<dbReference type="GeneID" id="25312751"/>
<protein>
    <submittedName>
        <fullName evidence="2">Uncharacterized protein</fullName>
    </submittedName>
</protein>
<keyword evidence="3" id="KW-1185">Reference proteome</keyword>
<proteinExistence type="predicted"/>
<evidence type="ECO:0000313" key="3">
    <source>
        <dbReference type="Proteomes" id="UP000053958"/>
    </source>
</evidence>
<dbReference type="AlphaFoldDB" id="A0A0F4Z438"/>
<dbReference type="RefSeq" id="XP_013331901.1">
    <property type="nucleotide sequence ID" value="XM_013476447.1"/>
</dbReference>
<comment type="caution">
    <text evidence="2">The sequence shown here is derived from an EMBL/GenBank/DDBJ whole genome shotgun (WGS) entry which is preliminary data.</text>
</comment>
<evidence type="ECO:0000313" key="2">
    <source>
        <dbReference type="EMBL" id="KKA25289.1"/>
    </source>
</evidence>
<dbReference type="EMBL" id="LASV01000028">
    <property type="protein sequence ID" value="KKA25289.1"/>
    <property type="molecule type" value="Genomic_DNA"/>
</dbReference>
<name>A0A0F4Z438_RASE3</name>
<feature type="region of interest" description="Disordered" evidence="1">
    <location>
        <begin position="55"/>
        <end position="95"/>
    </location>
</feature>
<organism evidence="2 3">
    <name type="scientific">Rasamsonia emersonii (strain ATCC 16479 / CBS 393.64 / IMI 116815)</name>
    <dbReference type="NCBI Taxonomy" id="1408163"/>
    <lineage>
        <taxon>Eukaryota</taxon>
        <taxon>Fungi</taxon>
        <taxon>Dikarya</taxon>
        <taxon>Ascomycota</taxon>
        <taxon>Pezizomycotina</taxon>
        <taxon>Eurotiomycetes</taxon>
        <taxon>Eurotiomycetidae</taxon>
        <taxon>Eurotiales</taxon>
        <taxon>Trichocomaceae</taxon>
        <taxon>Rasamsonia</taxon>
    </lineage>
</organism>
<evidence type="ECO:0000256" key="1">
    <source>
        <dbReference type="SAM" id="MobiDB-lite"/>
    </source>
</evidence>
<feature type="region of interest" description="Disordered" evidence="1">
    <location>
        <begin position="1"/>
        <end position="30"/>
    </location>
</feature>
<feature type="non-terminal residue" evidence="2">
    <location>
        <position position="120"/>
    </location>
</feature>
<accession>A0A0F4Z438</accession>
<reference evidence="2 3" key="1">
    <citation type="submission" date="2015-04" db="EMBL/GenBank/DDBJ databases">
        <authorList>
            <person name="Heijne W.H."/>
            <person name="Fedorova N.D."/>
            <person name="Nierman W.C."/>
            <person name="Vollebregt A.W."/>
            <person name="Zhao Z."/>
            <person name="Wu L."/>
            <person name="Kumar M."/>
            <person name="Stam H."/>
            <person name="van den Berg M.A."/>
            <person name="Pel H.J."/>
        </authorList>
    </citation>
    <scope>NUCLEOTIDE SEQUENCE [LARGE SCALE GENOMIC DNA]</scope>
    <source>
        <strain evidence="2 3">CBS 393.64</strain>
    </source>
</reference>
<dbReference type="Proteomes" id="UP000053958">
    <property type="component" value="Unassembled WGS sequence"/>
</dbReference>
<sequence>MPSSTGSRPSTPPRARGLGTSSSRCKEYGVPCEPSGADEVDLCPDHLWLKGSHLSRSELTQGTAPPVVGADKESVPSEGEKEHVPTPPLAKARRVRMTPACVDCKKAKKRCLHRRPFDEG</sequence>
<feature type="compositionally biased region" description="Basic and acidic residues" evidence="1">
    <location>
        <begin position="70"/>
        <end position="84"/>
    </location>
</feature>
<gene>
    <name evidence="2" type="ORF">T310_0697</name>
</gene>